<proteinExistence type="predicted"/>
<evidence type="ECO:0000313" key="2">
    <source>
        <dbReference type="Proteomes" id="UP000255326"/>
    </source>
</evidence>
<evidence type="ECO:0000313" key="1">
    <source>
        <dbReference type="EMBL" id="RDI44155.1"/>
    </source>
</evidence>
<dbReference type="PANTHER" id="PTHR32432">
    <property type="entry name" value="CELL DIVISION PROTEIN FTSA-RELATED"/>
    <property type="match status" value="1"/>
</dbReference>
<comment type="caution">
    <text evidence="1">The sequence shown here is derived from an EMBL/GenBank/DDBJ whole genome shotgun (WGS) entry which is preliminary data.</text>
</comment>
<dbReference type="Pfam" id="PF11104">
    <property type="entry name" value="PilM_2"/>
    <property type="match status" value="1"/>
</dbReference>
<reference evidence="1 2" key="1">
    <citation type="submission" date="2018-07" db="EMBL/GenBank/DDBJ databases">
        <title>Genomic Encyclopedia of Type Strains, Phase IV (KMG-IV): sequencing the most valuable type-strain genomes for metagenomic binning, comparative biology and taxonomic classification.</title>
        <authorList>
            <person name="Goeker M."/>
        </authorList>
    </citation>
    <scope>NUCLEOTIDE SEQUENCE [LARGE SCALE GENOMIC DNA]</scope>
    <source>
        <strain evidence="1 2">DSM 25281</strain>
    </source>
</reference>
<dbReference type="SUPFAM" id="SSF53067">
    <property type="entry name" value="Actin-like ATPase domain"/>
    <property type="match status" value="1"/>
</dbReference>
<dbReference type="AlphaFoldDB" id="A0A370GKB6"/>
<dbReference type="InterPro" id="IPR043129">
    <property type="entry name" value="ATPase_NBD"/>
</dbReference>
<dbReference type="Gene3D" id="3.30.420.40">
    <property type="match status" value="2"/>
</dbReference>
<dbReference type="Gene3D" id="3.30.1490.300">
    <property type="match status" value="1"/>
</dbReference>
<dbReference type="InterPro" id="IPR050696">
    <property type="entry name" value="FtsA/MreB"/>
</dbReference>
<gene>
    <name evidence="1" type="ORF">DFR59_103221</name>
</gene>
<dbReference type="OrthoDB" id="2690797at2"/>
<dbReference type="Proteomes" id="UP000255326">
    <property type="component" value="Unassembled WGS sequence"/>
</dbReference>
<accession>A0A370GKB6</accession>
<dbReference type="InterPro" id="IPR005883">
    <property type="entry name" value="PilM"/>
</dbReference>
<dbReference type="RefSeq" id="WP_114745036.1">
    <property type="nucleotide sequence ID" value="NZ_QQAY01000003.1"/>
</dbReference>
<organism evidence="1 2">
    <name type="scientific">Falsibacillus pallidus</name>
    <dbReference type="NCBI Taxonomy" id="493781"/>
    <lineage>
        <taxon>Bacteria</taxon>
        <taxon>Bacillati</taxon>
        <taxon>Bacillota</taxon>
        <taxon>Bacilli</taxon>
        <taxon>Bacillales</taxon>
        <taxon>Bacillaceae</taxon>
        <taxon>Falsibacillus</taxon>
    </lineage>
</organism>
<sequence>MPSIFDTQRTVHVMFTDRYFRFLETGKHHSIKRYGQKCLPEGLIQEGIIQDPETLSMIIDHYLIENKIKRVPVYVNLPDGHTIVRKVSVPLEIPFDEIKGYLYMEIGESLHLPFEDPILEVVELETREGANEVLLIAVKESIVQQYVDFLTELKCKPQVMDLSILSLYRLYYHLNLYDPNQHLLQIQIFINSFQLSIFHDHKPIYVRSQVLPESLNYEIQQSRTGFEVYHPSNDENGTMEQIQVISQEVERLINFYRYNMTNGEYQLNAYIVSGDHPFLNSYAKELENQLGISIQSLAQPLFQTDKNMNIPFVLNECIGLSLK</sequence>
<name>A0A370GKB6_9BACI</name>
<dbReference type="PANTHER" id="PTHR32432:SF3">
    <property type="entry name" value="ETHANOLAMINE UTILIZATION PROTEIN EUTJ"/>
    <property type="match status" value="1"/>
</dbReference>
<protein>
    <submittedName>
        <fullName evidence="1">Type IV pilus assembly protein PilM</fullName>
    </submittedName>
</protein>
<keyword evidence="2" id="KW-1185">Reference proteome</keyword>
<dbReference type="EMBL" id="QQAY01000003">
    <property type="protein sequence ID" value="RDI44155.1"/>
    <property type="molecule type" value="Genomic_DNA"/>
</dbReference>